<proteinExistence type="predicted"/>
<protein>
    <submittedName>
        <fullName evidence="1">Uncharacterized protein</fullName>
    </submittedName>
</protein>
<evidence type="ECO:0000313" key="2">
    <source>
        <dbReference type="EMBL" id="KAE9053077.1"/>
    </source>
</evidence>
<sequence>MRRGSRPSRSILAFAICRGLKSLLPPAATQLSMLHCSVKNAAFRVEAGSSS</sequence>
<dbReference type="EMBL" id="QXFZ01006376">
    <property type="protein sequence ID" value="KAE9058782.1"/>
    <property type="molecule type" value="Genomic_DNA"/>
</dbReference>
<reference evidence="1 6" key="1">
    <citation type="submission" date="2018-09" db="EMBL/GenBank/DDBJ databases">
        <title>Genomic investigation of the strawberry pathogen Phytophthora fragariae indicates pathogenicity is determined by transcriptional variation in three key races.</title>
        <authorList>
            <person name="Adams T.M."/>
            <person name="Armitage A.D."/>
            <person name="Sobczyk M.K."/>
            <person name="Bates H.J."/>
            <person name="Dunwell J.M."/>
            <person name="Nellist C.F."/>
            <person name="Harrison R.J."/>
        </authorList>
    </citation>
    <scope>NUCLEOTIDE SEQUENCE [LARGE SCALE GENOMIC DNA]</scope>
    <source>
        <strain evidence="2 4">NOV-5</strain>
        <strain evidence="3 5">NOV-71</strain>
        <strain evidence="1 6">SCRP245</strain>
    </source>
</reference>
<name>A0A6A3GLG3_9STRA</name>
<dbReference type="EMBL" id="QXFW01006878">
    <property type="protein sequence ID" value="KAE8958249.1"/>
    <property type="molecule type" value="Genomic_DNA"/>
</dbReference>
<evidence type="ECO:0000313" key="5">
    <source>
        <dbReference type="Proteomes" id="UP000441208"/>
    </source>
</evidence>
<evidence type="ECO:0000313" key="4">
    <source>
        <dbReference type="Proteomes" id="UP000440732"/>
    </source>
</evidence>
<dbReference type="Proteomes" id="UP000441208">
    <property type="component" value="Unassembled WGS sequence"/>
</dbReference>
<evidence type="ECO:0000313" key="6">
    <source>
        <dbReference type="Proteomes" id="UP000460718"/>
    </source>
</evidence>
<evidence type="ECO:0000313" key="3">
    <source>
        <dbReference type="EMBL" id="KAE9058782.1"/>
    </source>
</evidence>
<accession>A0A6A3GLG3</accession>
<evidence type="ECO:0000313" key="1">
    <source>
        <dbReference type="EMBL" id="KAE8958249.1"/>
    </source>
</evidence>
<organism evidence="1 6">
    <name type="scientific">Phytophthora fragariae</name>
    <dbReference type="NCBI Taxonomy" id="53985"/>
    <lineage>
        <taxon>Eukaryota</taxon>
        <taxon>Sar</taxon>
        <taxon>Stramenopiles</taxon>
        <taxon>Oomycota</taxon>
        <taxon>Peronosporomycetes</taxon>
        <taxon>Peronosporales</taxon>
        <taxon>Peronosporaceae</taxon>
        <taxon>Phytophthora</taxon>
    </lineage>
</organism>
<comment type="caution">
    <text evidence="1">The sequence shown here is derived from an EMBL/GenBank/DDBJ whole genome shotgun (WGS) entry which is preliminary data.</text>
</comment>
<dbReference type="AlphaFoldDB" id="A0A6A3GLG3"/>
<dbReference type="EMBL" id="QXGA01013391">
    <property type="protein sequence ID" value="KAE9053077.1"/>
    <property type="molecule type" value="Genomic_DNA"/>
</dbReference>
<dbReference type="Proteomes" id="UP000460718">
    <property type="component" value="Unassembled WGS sequence"/>
</dbReference>
<gene>
    <name evidence="2" type="ORF">PF006_g33670</name>
    <name evidence="3" type="ORF">PF007_g31172</name>
    <name evidence="1" type="ORF">PF011_g30843</name>
</gene>
<dbReference type="Proteomes" id="UP000440732">
    <property type="component" value="Unassembled WGS sequence"/>
</dbReference>